<dbReference type="Proteomes" id="UP001059295">
    <property type="component" value="Chromosome"/>
</dbReference>
<accession>A0ABY5UZJ9</accession>
<dbReference type="EMBL" id="CP102294">
    <property type="protein sequence ID" value="UWN57387.1"/>
    <property type="molecule type" value="Genomic_DNA"/>
</dbReference>
<evidence type="ECO:0000256" key="2">
    <source>
        <dbReference type="ARBA" id="ARBA00022814"/>
    </source>
</evidence>
<keyword evidence="8" id="KW-1185">Reference proteome</keyword>
<dbReference type="Gene3D" id="1.10.940.10">
    <property type="entry name" value="NusB-like"/>
    <property type="match status" value="1"/>
</dbReference>
<dbReference type="InterPro" id="IPR035926">
    <property type="entry name" value="NusB-like_sf"/>
</dbReference>
<dbReference type="Pfam" id="PF01029">
    <property type="entry name" value="NusB"/>
    <property type="match status" value="1"/>
</dbReference>
<protein>
    <submittedName>
        <fullName evidence="7">Transcription antitermination protein NusB</fullName>
    </submittedName>
</protein>
<evidence type="ECO:0000256" key="4">
    <source>
        <dbReference type="ARBA" id="ARBA00023015"/>
    </source>
</evidence>
<keyword evidence="4" id="KW-0805">Transcription regulation</keyword>
<dbReference type="PANTHER" id="PTHR11078:SF3">
    <property type="entry name" value="ANTITERMINATION NUSB DOMAIN-CONTAINING PROTEIN"/>
    <property type="match status" value="1"/>
</dbReference>
<comment type="similarity">
    <text evidence="1">Belongs to the NusB family.</text>
</comment>
<dbReference type="PANTHER" id="PTHR11078">
    <property type="entry name" value="N UTILIZATION SUBSTANCE PROTEIN B-RELATED"/>
    <property type="match status" value="1"/>
</dbReference>
<feature type="domain" description="NusB/RsmB/TIM44" evidence="6">
    <location>
        <begin position="202"/>
        <end position="295"/>
    </location>
</feature>
<keyword evidence="2" id="KW-0889">Transcription antitermination</keyword>
<proteinExistence type="inferred from homology"/>
<reference evidence="7" key="1">
    <citation type="journal article" date="2022" name="Cell">
        <title>Design, construction, and in vivo augmentation of a complex gut microbiome.</title>
        <authorList>
            <person name="Cheng A.G."/>
            <person name="Ho P.Y."/>
            <person name="Aranda-Diaz A."/>
            <person name="Jain S."/>
            <person name="Yu F.B."/>
            <person name="Meng X."/>
            <person name="Wang M."/>
            <person name="Iakiviak M."/>
            <person name="Nagashima K."/>
            <person name="Zhao A."/>
            <person name="Murugkar P."/>
            <person name="Patil A."/>
            <person name="Atabakhsh K."/>
            <person name="Weakley A."/>
            <person name="Yan J."/>
            <person name="Brumbaugh A.R."/>
            <person name="Higginbottom S."/>
            <person name="Dimas A."/>
            <person name="Shiver A.L."/>
            <person name="Deutschbauer A."/>
            <person name="Neff N."/>
            <person name="Sonnenburg J.L."/>
            <person name="Huang K.C."/>
            <person name="Fischbach M.A."/>
        </authorList>
    </citation>
    <scope>NUCLEOTIDE SEQUENCE</scope>
    <source>
        <strain evidence="7">AP11</strain>
    </source>
</reference>
<gene>
    <name evidence="7" type="ORF">NQ491_01020</name>
</gene>
<dbReference type="InterPro" id="IPR011605">
    <property type="entry name" value="NusB_fam"/>
</dbReference>
<dbReference type="RefSeq" id="WP_019245219.1">
    <property type="nucleotide sequence ID" value="NZ_CAPH01000006.1"/>
</dbReference>
<keyword evidence="5" id="KW-0804">Transcription</keyword>
<evidence type="ECO:0000256" key="3">
    <source>
        <dbReference type="ARBA" id="ARBA00022884"/>
    </source>
</evidence>
<evidence type="ECO:0000256" key="1">
    <source>
        <dbReference type="ARBA" id="ARBA00005952"/>
    </source>
</evidence>
<evidence type="ECO:0000259" key="6">
    <source>
        <dbReference type="Pfam" id="PF01029"/>
    </source>
</evidence>
<dbReference type="InterPro" id="IPR006027">
    <property type="entry name" value="NusB_RsmB_TIM44"/>
</dbReference>
<evidence type="ECO:0000256" key="5">
    <source>
        <dbReference type="ARBA" id="ARBA00023163"/>
    </source>
</evidence>
<keyword evidence="3" id="KW-0694">RNA-binding</keyword>
<dbReference type="SUPFAM" id="SSF48013">
    <property type="entry name" value="NusB-like"/>
    <property type="match status" value="1"/>
</dbReference>
<organism evidence="7 8">
    <name type="scientific">Alistipes ihumii AP11</name>
    <dbReference type="NCBI Taxonomy" id="1211813"/>
    <lineage>
        <taxon>Bacteria</taxon>
        <taxon>Pseudomonadati</taxon>
        <taxon>Bacteroidota</taxon>
        <taxon>Bacteroidia</taxon>
        <taxon>Bacteroidales</taxon>
        <taxon>Rikenellaceae</taxon>
        <taxon>Alistipes</taxon>
    </lineage>
</organism>
<sequence>MLSRRLLRIKAVKALYSHFKSESDSLIVSEKNLMLSIDKTYELYHQMLWLVVEVANYAENRIELGRRKHLPTPEELNPNTKFVDNRVVAALRESDALTDYLQRKKLGWVQAPELVKKLYHAMVESDYYRKYMDAPARSFKEDVRLVESFYTRTVGESEALEEALEEQSILWADDADFAVIMVLRTLDDMRASQTDVPLLPQYKSEDDAAFVKELFRKTLVGYGEYIGYIDKYTSNWDVERIAFMDNLIMAAATAELLSFPSIPIKVTLDEYIEIAKYYSTPGSSVFINGVLDKIVEELTAEGRIRKSGRGLLEQ</sequence>
<dbReference type="GeneID" id="82890272"/>
<name>A0ABY5UZJ9_9BACT</name>
<evidence type="ECO:0000313" key="7">
    <source>
        <dbReference type="EMBL" id="UWN57387.1"/>
    </source>
</evidence>
<evidence type="ECO:0000313" key="8">
    <source>
        <dbReference type="Proteomes" id="UP001059295"/>
    </source>
</evidence>